<accession>A0A6P2C423</accession>
<feature type="coiled-coil region" evidence="1">
    <location>
        <begin position="45"/>
        <end position="72"/>
    </location>
</feature>
<dbReference type="AlphaFoldDB" id="A0A6P2C423"/>
<gene>
    <name evidence="2" type="ORF">EAS64_14480</name>
</gene>
<organism evidence="2 3">
    <name type="scientific">Trebonia kvetii</name>
    <dbReference type="NCBI Taxonomy" id="2480626"/>
    <lineage>
        <taxon>Bacteria</taxon>
        <taxon>Bacillati</taxon>
        <taxon>Actinomycetota</taxon>
        <taxon>Actinomycetes</taxon>
        <taxon>Streptosporangiales</taxon>
        <taxon>Treboniaceae</taxon>
        <taxon>Trebonia</taxon>
    </lineage>
</organism>
<evidence type="ECO:0000313" key="2">
    <source>
        <dbReference type="EMBL" id="TVZ05697.1"/>
    </source>
</evidence>
<keyword evidence="1" id="KW-0175">Coiled coil</keyword>
<reference evidence="2 3" key="1">
    <citation type="submission" date="2018-11" db="EMBL/GenBank/DDBJ databases">
        <title>Trebonia kvetii gen.nov., sp.nov., a novel acidophilic actinobacterium, and proposal of the new actinobacterial family Treboniaceae fam. nov.</title>
        <authorList>
            <person name="Rapoport D."/>
            <person name="Sagova-Mareckova M."/>
            <person name="Sedlacek I."/>
            <person name="Provaznik J."/>
            <person name="Kralova S."/>
            <person name="Pavlinic D."/>
            <person name="Benes V."/>
            <person name="Kopecky J."/>
        </authorList>
    </citation>
    <scope>NUCLEOTIDE SEQUENCE [LARGE SCALE GENOMIC DNA]</scope>
    <source>
        <strain evidence="2 3">15Tr583</strain>
    </source>
</reference>
<dbReference type="Proteomes" id="UP000460272">
    <property type="component" value="Unassembled WGS sequence"/>
</dbReference>
<dbReference type="OrthoDB" id="3915723at2"/>
<dbReference type="EMBL" id="RPFW01000002">
    <property type="protein sequence ID" value="TVZ05697.1"/>
    <property type="molecule type" value="Genomic_DNA"/>
</dbReference>
<keyword evidence="3" id="KW-1185">Reference proteome</keyword>
<proteinExistence type="predicted"/>
<evidence type="ECO:0000256" key="1">
    <source>
        <dbReference type="SAM" id="Coils"/>
    </source>
</evidence>
<protein>
    <submittedName>
        <fullName evidence="2">Uncharacterized protein</fullName>
    </submittedName>
</protein>
<evidence type="ECO:0000313" key="3">
    <source>
        <dbReference type="Proteomes" id="UP000460272"/>
    </source>
</evidence>
<comment type="caution">
    <text evidence="2">The sequence shown here is derived from an EMBL/GenBank/DDBJ whole genome shotgun (WGS) entry which is preliminary data.</text>
</comment>
<sequence>MTGRNGTAGGRVEAGGFGEAGGHVEVGGFAEAGEAGEDAGVAAERERLSRQLRDTRMQLAMTEARLSALEQSATMRFGRTIANAAKKPWPRGALLPRDLFKLWRDRGAPKTGAANAATALASAQLADLKGTGGRFLSALTAPGATPVADPARALAGTAGSPDGLVVTGALSALGCATLAPDAVVHPLLPHDADIVVEGTGADVVVVQASALLPGEPWAHATDPAAADRGRRLARMIIMARSLGKPVILIRDVPHSLMPGIGWLAASCDAVLDGGFGVQLARFNPVGVTSARPTSPVYAGERDPREAPAVRALLDALTGTAREGSGSGAVRLTGARSWRSLPALYRDHAVFVTASAEQGREQVASGAQVIGPLSSGLDAATVRGQLEAARGARPLSLTEIRARLRDISVEHSTPARLAALVKAAGLPASLVSGRQIGVLTAVTDTAQASRLAATLLGQRLRPSEVVAGCPAGTAGAVRAAFSTLTGHGIRVEVTDAPLPGPAAPSPGADWARPLTRLATAPWLALWAADGGQPDTHLLDLAGARECAQADAVGFAAGEFEFTRWLEEPALVRAALLEPGGPAAGDWGRHGLRLFTITPERAAGQG</sequence>
<dbReference type="RefSeq" id="WP_145853398.1">
    <property type="nucleotide sequence ID" value="NZ_RPFW01000002.1"/>
</dbReference>
<name>A0A6P2C423_9ACTN</name>